<evidence type="ECO:0000256" key="7">
    <source>
        <dbReference type="RuleBase" id="RU365090"/>
    </source>
</evidence>
<evidence type="ECO:0000256" key="4">
    <source>
        <dbReference type="ARBA" id="ARBA00022505"/>
    </source>
</evidence>
<reference evidence="10 11" key="1">
    <citation type="submission" date="2024-09" db="EMBL/GenBank/DDBJ databases">
        <authorList>
            <person name="Sun Q."/>
            <person name="Mori K."/>
        </authorList>
    </citation>
    <scope>NUCLEOTIDE SEQUENCE [LARGE SCALE GENOMIC DNA]</scope>
    <source>
        <strain evidence="10 11">JCM 10918</strain>
    </source>
</reference>
<evidence type="ECO:0000259" key="9">
    <source>
        <dbReference type="SMART" id="SM00852"/>
    </source>
</evidence>
<dbReference type="InterPro" id="IPR036425">
    <property type="entry name" value="MoaB/Mog-like_dom_sf"/>
</dbReference>
<dbReference type="PANTHER" id="PTHR10192">
    <property type="entry name" value="MOLYBDOPTERIN BIOSYNTHESIS PROTEIN"/>
    <property type="match status" value="1"/>
</dbReference>
<comment type="catalytic activity">
    <reaction evidence="6">
        <text>adenylyl-molybdopterin + molybdate = Mo-molybdopterin + AMP + H(+)</text>
        <dbReference type="Rhea" id="RHEA:35047"/>
        <dbReference type="ChEBI" id="CHEBI:15378"/>
        <dbReference type="ChEBI" id="CHEBI:36264"/>
        <dbReference type="ChEBI" id="CHEBI:62727"/>
        <dbReference type="ChEBI" id="CHEBI:71302"/>
        <dbReference type="ChEBI" id="CHEBI:456215"/>
        <dbReference type="EC" id="2.10.1.1"/>
    </reaction>
</comment>
<dbReference type="Pfam" id="PF00994">
    <property type="entry name" value="MoCF_biosynth"/>
    <property type="match status" value="1"/>
</dbReference>
<feature type="domain" description="MoaB/Mog" evidence="9">
    <location>
        <begin position="237"/>
        <end position="373"/>
    </location>
</feature>
<feature type="compositionally biased region" description="Low complexity" evidence="8">
    <location>
        <begin position="39"/>
        <end position="53"/>
    </location>
</feature>
<keyword evidence="7" id="KW-0479">Metal-binding</keyword>
<dbReference type="Pfam" id="PF03454">
    <property type="entry name" value="MoeA_C"/>
    <property type="match status" value="1"/>
</dbReference>
<keyword evidence="7" id="KW-0808">Transferase</keyword>
<dbReference type="SUPFAM" id="SSF53218">
    <property type="entry name" value="Molybdenum cofactor biosynthesis proteins"/>
    <property type="match status" value="1"/>
</dbReference>
<keyword evidence="7" id="KW-0460">Magnesium</keyword>
<dbReference type="Gene3D" id="3.90.105.10">
    <property type="entry name" value="Molybdopterin biosynthesis moea protein, domain 2"/>
    <property type="match status" value="1"/>
</dbReference>
<comment type="pathway">
    <text evidence="2 7">Cofactor biosynthesis; molybdopterin biosynthesis.</text>
</comment>
<dbReference type="RefSeq" id="WP_247472326.1">
    <property type="nucleotide sequence ID" value="NZ_JBHMAR010000034.1"/>
</dbReference>
<dbReference type="PANTHER" id="PTHR10192:SF5">
    <property type="entry name" value="GEPHYRIN"/>
    <property type="match status" value="1"/>
</dbReference>
<dbReference type="InterPro" id="IPR001453">
    <property type="entry name" value="MoaB/Mog_dom"/>
</dbReference>
<dbReference type="Gene3D" id="2.40.340.10">
    <property type="entry name" value="MoeA, C-terminal, domain IV"/>
    <property type="match status" value="1"/>
</dbReference>
<organism evidence="10 11">
    <name type="scientific">Streptomyces thermocoprophilus</name>
    <dbReference type="NCBI Taxonomy" id="78356"/>
    <lineage>
        <taxon>Bacteria</taxon>
        <taxon>Bacillati</taxon>
        <taxon>Actinomycetota</taxon>
        <taxon>Actinomycetes</taxon>
        <taxon>Kitasatosporales</taxon>
        <taxon>Streptomycetaceae</taxon>
        <taxon>Streptomyces</taxon>
    </lineage>
</organism>
<dbReference type="CDD" id="cd00887">
    <property type="entry name" value="MoeA"/>
    <property type="match status" value="1"/>
</dbReference>
<evidence type="ECO:0000256" key="5">
    <source>
        <dbReference type="ARBA" id="ARBA00023150"/>
    </source>
</evidence>
<comment type="similarity">
    <text evidence="3 7">Belongs to the MoeA family.</text>
</comment>
<proteinExistence type="inferred from homology"/>
<keyword evidence="5 7" id="KW-0501">Molybdenum cofactor biosynthesis</keyword>
<dbReference type="InterPro" id="IPR038987">
    <property type="entry name" value="MoeA-like"/>
</dbReference>
<dbReference type="Proteomes" id="UP001589703">
    <property type="component" value="Unassembled WGS sequence"/>
</dbReference>
<feature type="region of interest" description="Disordered" evidence="8">
    <location>
        <begin position="27"/>
        <end position="87"/>
    </location>
</feature>
<keyword evidence="11" id="KW-1185">Reference proteome</keyword>
<evidence type="ECO:0000256" key="8">
    <source>
        <dbReference type="SAM" id="MobiDB-lite"/>
    </source>
</evidence>
<dbReference type="Gene3D" id="3.40.980.10">
    <property type="entry name" value="MoaB/Mog-like domain"/>
    <property type="match status" value="1"/>
</dbReference>
<dbReference type="SMART" id="SM00852">
    <property type="entry name" value="MoCF_biosynth"/>
    <property type="match status" value="1"/>
</dbReference>
<dbReference type="Pfam" id="PF03453">
    <property type="entry name" value="MoeA_N"/>
    <property type="match status" value="1"/>
</dbReference>
<evidence type="ECO:0000256" key="3">
    <source>
        <dbReference type="ARBA" id="ARBA00010763"/>
    </source>
</evidence>
<gene>
    <name evidence="10" type="ORF">ACFFRO_22205</name>
</gene>
<dbReference type="InterPro" id="IPR036135">
    <property type="entry name" value="MoeA_linker/N_sf"/>
</dbReference>
<comment type="function">
    <text evidence="1 7">Catalyzes the insertion of molybdate into adenylated molybdopterin with the concomitant release of AMP.</text>
</comment>
<sequence length="461" mass="47608">MTGPGVRAGHDADEFDVEEVLALVKDSRTGSSPAARAHTPASGAAHPGTTAPGHGHGHDRHRATPWPEARTVAARAGRRHTARRGPADVPLDTALGLVLAAPLTALTDLPSFDTSAMDGWAVAGPGPWTVREAGVLAGHAAPEPLADGEAVRIATGARIPPDTTAVLRSEHGRTDDAGRLHATRDLGHGQDIRPRGQECRSGEHLLPAGTLVTPAVLGLAAAAGYDTLTTVPRPRVDVLVLGDELLTEGLPHDGLIRDALGPLLPPWLRALGAEVGAVRRIGDDAKALRRAVTRSTADLVVTTGGTAAGPVDHVHPVLARIGAELLVDGVKVRPGHPMLLARIDEDRHLVGLPGNPLAAVSGLLTLAEPLLRALAGRPAAEPYGLPLAEAVHGHPYDTRLIPVVPRGGRAVPLHYNGPAMLRGVAMADALAVVPPGGARNGQETELLRLPWTGNGLGACFT</sequence>
<evidence type="ECO:0000256" key="2">
    <source>
        <dbReference type="ARBA" id="ARBA00005046"/>
    </source>
</evidence>
<evidence type="ECO:0000256" key="1">
    <source>
        <dbReference type="ARBA" id="ARBA00002901"/>
    </source>
</evidence>
<evidence type="ECO:0000256" key="6">
    <source>
        <dbReference type="ARBA" id="ARBA00047317"/>
    </source>
</evidence>
<comment type="cofactor">
    <cofactor evidence="7">
        <name>Mg(2+)</name>
        <dbReference type="ChEBI" id="CHEBI:18420"/>
    </cofactor>
</comment>
<dbReference type="EC" id="2.10.1.1" evidence="7"/>
<dbReference type="SUPFAM" id="SSF63882">
    <property type="entry name" value="MoeA N-terminal region -like"/>
    <property type="match status" value="1"/>
</dbReference>
<dbReference type="InterPro" id="IPR036688">
    <property type="entry name" value="MoeA_C_domain_IV_sf"/>
</dbReference>
<evidence type="ECO:0000313" key="11">
    <source>
        <dbReference type="Proteomes" id="UP001589703"/>
    </source>
</evidence>
<accession>A0ABV5VJ53</accession>
<dbReference type="Gene3D" id="2.170.190.11">
    <property type="entry name" value="Molybdopterin biosynthesis moea protein, domain 3"/>
    <property type="match status" value="1"/>
</dbReference>
<protein>
    <recommendedName>
        <fullName evidence="7">Molybdopterin molybdenumtransferase</fullName>
        <ecNumber evidence="7">2.10.1.1</ecNumber>
    </recommendedName>
</protein>
<dbReference type="InterPro" id="IPR005110">
    <property type="entry name" value="MoeA_linker/N"/>
</dbReference>
<name>A0ABV5VJ53_9ACTN</name>
<comment type="caution">
    <text evidence="10">The sequence shown here is derived from an EMBL/GenBank/DDBJ whole genome shotgun (WGS) entry which is preliminary data.</text>
</comment>
<keyword evidence="4 7" id="KW-0500">Molybdenum</keyword>
<dbReference type="InterPro" id="IPR005111">
    <property type="entry name" value="MoeA_C_domain_IV"/>
</dbReference>
<evidence type="ECO:0000313" key="10">
    <source>
        <dbReference type="EMBL" id="MFB9737804.1"/>
    </source>
</evidence>
<dbReference type="EMBL" id="JBHMAR010000034">
    <property type="protein sequence ID" value="MFB9737804.1"/>
    <property type="molecule type" value="Genomic_DNA"/>
</dbReference>